<keyword evidence="3" id="KW-1185">Reference proteome</keyword>
<organism evidence="2 3">
    <name type="scientific">Dentipellis fragilis</name>
    <dbReference type="NCBI Taxonomy" id="205917"/>
    <lineage>
        <taxon>Eukaryota</taxon>
        <taxon>Fungi</taxon>
        <taxon>Dikarya</taxon>
        <taxon>Basidiomycota</taxon>
        <taxon>Agaricomycotina</taxon>
        <taxon>Agaricomycetes</taxon>
        <taxon>Russulales</taxon>
        <taxon>Hericiaceae</taxon>
        <taxon>Dentipellis</taxon>
    </lineage>
</organism>
<dbReference type="AlphaFoldDB" id="A0A4Y9XW50"/>
<dbReference type="Proteomes" id="UP000298327">
    <property type="component" value="Unassembled WGS sequence"/>
</dbReference>
<accession>A0A4Y9XW50</accession>
<feature type="compositionally biased region" description="Polar residues" evidence="1">
    <location>
        <begin position="57"/>
        <end position="69"/>
    </location>
</feature>
<feature type="region of interest" description="Disordered" evidence="1">
    <location>
        <begin position="39"/>
        <end position="114"/>
    </location>
</feature>
<evidence type="ECO:0000313" key="3">
    <source>
        <dbReference type="Proteomes" id="UP000298327"/>
    </source>
</evidence>
<comment type="caution">
    <text evidence="2">The sequence shown here is derived from an EMBL/GenBank/DDBJ whole genome shotgun (WGS) entry which is preliminary data.</text>
</comment>
<proteinExistence type="predicted"/>
<feature type="region of interest" description="Disordered" evidence="1">
    <location>
        <begin position="298"/>
        <end position="377"/>
    </location>
</feature>
<feature type="region of interest" description="Disordered" evidence="1">
    <location>
        <begin position="225"/>
        <end position="252"/>
    </location>
</feature>
<protein>
    <submittedName>
        <fullName evidence="2">Uncharacterized protein</fullName>
    </submittedName>
</protein>
<gene>
    <name evidence="2" type="ORF">EVG20_g10019</name>
</gene>
<dbReference type="EMBL" id="SEOQ01001122">
    <property type="protein sequence ID" value="TFY53653.1"/>
    <property type="molecule type" value="Genomic_DNA"/>
</dbReference>
<feature type="compositionally biased region" description="Basic residues" evidence="1">
    <location>
        <begin position="333"/>
        <end position="343"/>
    </location>
</feature>
<feature type="compositionally biased region" description="Polar residues" evidence="1">
    <location>
        <begin position="321"/>
        <end position="331"/>
    </location>
</feature>
<reference evidence="2 3" key="1">
    <citation type="submission" date="2019-02" db="EMBL/GenBank/DDBJ databases">
        <title>Genome sequencing of the rare red list fungi Dentipellis fragilis.</title>
        <authorList>
            <person name="Buettner E."/>
            <person name="Kellner H."/>
        </authorList>
    </citation>
    <scope>NUCLEOTIDE SEQUENCE [LARGE SCALE GENOMIC DNA]</scope>
    <source>
        <strain evidence="2 3">DSM 105465</strain>
    </source>
</reference>
<sequence length="377" mass="39955">MSCSDFTAMERHVDIDLTIEDLQNLPSLRRVDIDLTQDHSDKESVMADTVSAPGKSVSRQSSQETINITSDEDAQPVARGANKRPLSPTGERALPSTSRHRLALDEPTSSTRDVPRALVDKSVSPGGVEPCALVAGSGSNEHHAPVGEPALPSIKGKSLSLEVERTGALELTGEVERRTPVDEPAMAGMNISGAIQDESRKKHRGPVDEAGKDEHHALLRDAHGPADESAVDDMDRPSVPLAKCSSPLDGPVSLHKGERLVSLDKPSFSFVVPTALLPANGDLLLKISVEGLRGMVGSATADHQASEKNPIPGSDDEGRDSSQMTAESSSTKGKGKGKGKTRFRALATHQSFTVKMRSAKAKESAHGEGPSNAQYPL</sequence>
<name>A0A4Y9XW50_9AGAM</name>
<evidence type="ECO:0000256" key="1">
    <source>
        <dbReference type="SAM" id="MobiDB-lite"/>
    </source>
</evidence>
<evidence type="ECO:0000313" key="2">
    <source>
        <dbReference type="EMBL" id="TFY53653.1"/>
    </source>
</evidence>